<sequence length="175" mass="18458">MAIDRWVWLLVVARAPSLDTTRQASKREVPRSRVSGPQQSLLASSYVDAASGIYMVGVSEVLVGLLGSLARGSRDASLHHVAAGTGEAYQSASASVQRLLCSRLSVRDEGSSTHLLGPLCAIRTAPSQNRTSSQSHPSPQACGGVAKTIRDWLSHALVPTGHSPSQLVTGHGKKR</sequence>
<dbReference type="AlphaFoldDB" id="A0A8H4UQF2"/>
<proteinExistence type="predicted"/>
<protein>
    <submittedName>
        <fullName evidence="1">Uncharacterized protein</fullName>
    </submittedName>
</protein>
<dbReference type="Proteomes" id="UP000635477">
    <property type="component" value="Unassembled WGS sequence"/>
</dbReference>
<dbReference type="EMBL" id="JABEYC010000180">
    <property type="protein sequence ID" value="KAF4981196.1"/>
    <property type="molecule type" value="Genomic_DNA"/>
</dbReference>
<reference evidence="1" key="1">
    <citation type="journal article" date="2020" name="BMC Genomics">
        <title>Correction to: Identification and distribution of gene clusters required for synthesis of sphingolipid metabolism inhibitors in diverse species of the filamentous fungus Fusarium.</title>
        <authorList>
            <person name="Kim H.S."/>
            <person name="Lohmar J.M."/>
            <person name="Busman M."/>
            <person name="Brown D.W."/>
            <person name="Naumann T.A."/>
            <person name="Divon H.H."/>
            <person name="Lysoe E."/>
            <person name="Uhlig S."/>
            <person name="Proctor R.H."/>
        </authorList>
    </citation>
    <scope>NUCLEOTIDE SEQUENCE</scope>
    <source>
        <strain evidence="1">NRRL 22465</strain>
    </source>
</reference>
<gene>
    <name evidence="1" type="ORF">FZEAL_2965</name>
</gene>
<accession>A0A8H4UQF2</accession>
<name>A0A8H4UQF2_9HYPO</name>
<evidence type="ECO:0000313" key="2">
    <source>
        <dbReference type="Proteomes" id="UP000635477"/>
    </source>
</evidence>
<keyword evidence="2" id="KW-1185">Reference proteome</keyword>
<evidence type="ECO:0000313" key="1">
    <source>
        <dbReference type="EMBL" id="KAF4981196.1"/>
    </source>
</evidence>
<reference evidence="1" key="2">
    <citation type="submission" date="2020-05" db="EMBL/GenBank/DDBJ databases">
        <authorList>
            <person name="Kim H.-S."/>
            <person name="Proctor R.H."/>
            <person name="Brown D.W."/>
        </authorList>
    </citation>
    <scope>NUCLEOTIDE SEQUENCE</scope>
    <source>
        <strain evidence="1">NRRL 22465</strain>
    </source>
</reference>
<organism evidence="1 2">
    <name type="scientific">Fusarium zealandicum</name>
    <dbReference type="NCBI Taxonomy" id="1053134"/>
    <lineage>
        <taxon>Eukaryota</taxon>
        <taxon>Fungi</taxon>
        <taxon>Dikarya</taxon>
        <taxon>Ascomycota</taxon>
        <taxon>Pezizomycotina</taxon>
        <taxon>Sordariomycetes</taxon>
        <taxon>Hypocreomycetidae</taxon>
        <taxon>Hypocreales</taxon>
        <taxon>Nectriaceae</taxon>
        <taxon>Fusarium</taxon>
        <taxon>Fusarium staphyleae species complex</taxon>
    </lineage>
</organism>
<comment type="caution">
    <text evidence="1">The sequence shown here is derived from an EMBL/GenBank/DDBJ whole genome shotgun (WGS) entry which is preliminary data.</text>
</comment>